<evidence type="ECO:0000259" key="4">
    <source>
        <dbReference type="PROSITE" id="PS51118"/>
    </source>
</evidence>
<reference evidence="6" key="1">
    <citation type="journal article" date="2019" name="Int. J. Syst. Evol. Microbiol.">
        <title>The Global Catalogue of Microorganisms (GCM) 10K type strain sequencing project: providing services to taxonomists for standard genome sequencing and annotation.</title>
        <authorList>
            <consortium name="The Broad Institute Genomics Platform"/>
            <consortium name="The Broad Institute Genome Sequencing Center for Infectious Disease"/>
            <person name="Wu L."/>
            <person name="Ma J."/>
        </authorList>
    </citation>
    <scope>NUCLEOTIDE SEQUENCE [LARGE SCALE GENOMIC DNA]</scope>
    <source>
        <strain evidence="6">JCM 4855</strain>
    </source>
</reference>
<dbReference type="Pfam" id="PF01638">
    <property type="entry name" value="HxlR"/>
    <property type="match status" value="1"/>
</dbReference>
<keyword evidence="2" id="KW-0238">DNA-binding</keyword>
<keyword evidence="6" id="KW-1185">Reference proteome</keyword>
<dbReference type="PANTHER" id="PTHR33204">
    <property type="entry name" value="TRANSCRIPTIONAL REGULATOR, MARR FAMILY"/>
    <property type="match status" value="1"/>
</dbReference>
<dbReference type="InterPro" id="IPR011991">
    <property type="entry name" value="ArsR-like_HTH"/>
</dbReference>
<sequence>MGTVRRPGAYVCGVDAAMDVIGGKWKVLILWALGQRPFRFGELRRELPGVTEKVLAAQLRELEADGIVHREEYDEVPPHVEYRLTPRGVALNDALGPLGAWGKAHVIEGRGASAAAGQVGEDDDVALVTGAA</sequence>
<dbReference type="SUPFAM" id="SSF46785">
    <property type="entry name" value="Winged helix' DNA-binding domain"/>
    <property type="match status" value="1"/>
</dbReference>
<keyword evidence="1" id="KW-0805">Transcription regulation</keyword>
<evidence type="ECO:0000256" key="3">
    <source>
        <dbReference type="ARBA" id="ARBA00023163"/>
    </source>
</evidence>
<evidence type="ECO:0000256" key="1">
    <source>
        <dbReference type="ARBA" id="ARBA00023015"/>
    </source>
</evidence>
<dbReference type="Proteomes" id="UP001596409">
    <property type="component" value="Unassembled WGS sequence"/>
</dbReference>
<feature type="domain" description="HTH hxlR-type" evidence="4">
    <location>
        <begin position="12"/>
        <end position="110"/>
    </location>
</feature>
<proteinExistence type="predicted"/>
<keyword evidence="3" id="KW-0804">Transcription</keyword>
<name>A0ABW2DVT3_9ACTN</name>
<dbReference type="EMBL" id="JBHSYM010000005">
    <property type="protein sequence ID" value="MFC7010587.1"/>
    <property type="molecule type" value="Genomic_DNA"/>
</dbReference>
<dbReference type="PROSITE" id="PS51118">
    <property type="entry name" value="HTH_HXLR"/>
    <property type="match status" value="1"/>
</dbReference>
<evidence type="ECO:0000256" key="2">
    <source>
        <dbReference type="ARBA" id="ARBA00023125"/>
    </source>
</evidence>
<dbReference type="RefSeq" id="WP_189871216.1">
    <property type="nucleotide sequence ID" value="NZ_BMWA01000008.1"/>
</dbReference>
<comment type="caution">
    <text evidence="5">The sequence shown here is derived from an EMBL/GenBank/DDBJ whole genome shotgun (WGS) entry which is preliminary data.</text>
</comment>
<evidence type="ECO:0000313" key="6">
    <source>
        <dbReference type="Proteomes" id="UP001596409"/>
    </source>
</evidence>
<gene>
    <name evidence="5" type="ORF">ACFQMH_02475</name>
</gene>
<dbReference type="InterPro" id="IPR036388">
    <property type="entry name" value="WH-like_DNA-bd_sf"/>
</dbReference>
<organism evidence="5 6">
    <name type="scientific">Streptomyces viridiviolaceus</name>
    <dbReference type="NCBI Taxonomy" id="68282"/>
    <lineage>
        <taxon>Bacteria</taxon>
        <taxon>Bacillati</taxon>
        <taxon>Actinomycetota</taxon>
        <taxon>Actinomycetes</taxon>
        <taxon>Kitasatosporales</taxon>
        <taxon>Streptomycetaceae</taxon>
        <taxon>Streptomyces</taxon>
    </lineage>
</organism>
<dbReference type="PANTHER" id="PTHR33204:SF29">
    <property type="entry name" value="TRANSCRIPTIONAL REGULATOR"/>
    <property type="match status" value="1"/>
</dbReference>
<accession>A0ABW2DVT3</accession>
<dbReference type="InterPro" id="IPR036390">
    <property type="entry name" value="WH_DNA-bd_sf"/>
</dbReference>
<dbReference type="InterPro" id="IPR002577">
    <property type="entry name" value="HTH_HxlR"/>
</dbReference>
<dbReference type="Gene3D" id="1.10.10.10">
    <property type="entry name" value="Winged helix-like DNA-binding domain superfamily/Winged helix DNA-binding domain"/>
    <property type="match status" value="1"/>
</dbReference>
<dbReference type="CDD" id="cd00090">
    <property type="entry name" value="HTH_ARSR"/>
    <property type="match status" value="1"/>
</dbReference>
<protein>
    <submittedName>
        <fullName evidence="5">Winged helix-turn-helix transcriptional regulator</fullName>
    </submittedName>
</protein>
<evidence type="ECO:0000313" key="5">
    <source>
        <dbReference type="EMBL" id="MFC7010587.1"/>
    </source>
</evidence>